<gene>
    <name evidence="3" type="ORF">C7379_11261</name>
</gene>
<evidence type="ECO:0000259" key="2">
    <source>
        <dbReference type="Pfam" id="PF01364"/>
    </source>
</evidence>
<sequence length="1204" mass="133437">MWRANGHTRAAYAMKPSSFYMNSINMNILSRFIAMSSLLCLGVNAQAQRFYNLSPEDVKIGTKLPIFACSIPLSGAFSDSVYTAFIRYPEFMDMSPSDVANFRRLSDSIPMSLPKIRQQVVTNRKQGALEVEFCPVIYREGKYQVLVSFMLGVSSKAQTGNMIRGAMATRGTSKPERYAAHSVLAHGKWAKIRVPATGVYQLTDALIRKAGFSDINKVKVFGYGGNLQNETLLEADLRNLDDLKEVPTCVVEGRRLFHAKGPVSWAGNEATIRTRNPYSDYGYYFLTEANDAPKHVDAKTFVDSFYPSATDYHSLYEVDGYSWYPGGRNLFDREGISMGRYKQVVLENKSGSKTGKLSVSVTAGVPTRVEIALNGRLIGTQDIMIGEHENGNASTKVYDVQRLLDTDTVTIKTVSGGPARLDYVSMAWSGKVPAPNLQGPFPVPEYVHNITNQDLHAHGAADMVIIIPTSQKLLEQARRLADFHTKHDKMRVRVVPADEIFNEFSSGTPDANAYRRYLKMLYDRAQTEKDMPRHLLLFGDCVWDNRMLTSECKSFSPDDFLLCFESENSFSDLFSYMDDGFFCLLDDGEGANPQRKDKLDVAVGRFPVRTPEEAKVMVDKTIDYVNNTHAGGWQNTLVFMGDDGDNNQHMRDANSAADMVDKLYPGYQIKKVMWDAYHGESSAVGHRYPEVRRILKQQQREGALIMDYCGHGISDLISHEQVLGIKDFEQLKNKHLPLWITASCGIMPFDGVQPNIGESAVLNPQGGSVAFWGAMRTVYQIYNTKINMAYLKHVLNVNNGKPTTIGEAQRLAKNEMIESGDDRTINKLQYALLGDPAISLCLPTHRVIVDSINGVKLADVSANVGLKAGEMVKVSGHIDNAPNFNGVVSAIVNDSRELVSCKMNASAEAEEPFEFYDRPTVLFSGSDSVRNGRFRFSFAMPMDINYSDQAGLMNIYAVNNGRNVIAHGCDDHFMVGGTGALVADTVGPKVYCYLNTPEFQNGGQVNVTPYFVAQLSDVSGINTAGNGIGHDLQLVIDGDASKTYNLNEYFKLDFGTYTDGKVTFSIPQLEPGHHSLEFRAWDTRNNLSTVSLDFMVVKALRPNIFSVALSTNPARESTTFIISHDMGGSDIDVTIDVFDMSGRLLWTHHETGAAADGTYTVDWNLTRANGSRLQTGVYLYRARLSSDGSPQVSKAKKLVVIGNK</sequence>
<feature type="domain" description="Gingipain" evidence="2">
    <location>
        <begin position="464"/>
        <end position="840"/>
    </location>
</feature>
<dbReference type="GO" id="GO:0008234">
    <property type="term" value="F:cysteine-type peptidase activity"/>
    <property type="evidence" value="ECO:0007669"/>
    <property type="project" value="InterPro"/>
</dbReference>
<dbReference type="SUPFAM" id="SSF52129">
    <property type="entry name" value="Caspase-like"/>
    <property type="match status" value="1"/>
</dbReference>
<dbReference type="GO" id="GO:0006508">
    <property type="term" value="P:proteolysis"/>
    <property type="evidence" value="ECO:0007669"/>
    <property type="project" value="InterPro"/>
</dbReference>
<protein>
    <submittedName>
        <fullName evidence="3">Peptidase C25-like protein</fullName>
    </submittedName>
</protein>
<reference evidence="3 4" key="1">
    <citation type="submission" date="2018-05" db="EMBL/GenBank/DDBJ databases">
        <title>Genomic Encyclopedia of Type Strains, Phase IV (KMG-IV): sequencing the most valuable type-strain genomes for metagenomic binning, comparative biology and taxonomic classification.</title>
        <authorList>
            <person name="Goeker M."/>
        </authorList>
    </citation>
    <scope>NUCLEOTIDE SEQUENCE [LARGE SCALE GENOMIC DNA]</scope>
    <source>
        <strain evidence="3 4">DSM 100333</strain>
    </source>
</reference>
<keyword evidence="1" id="KW-0732">Signal</keyword>
<dbReference type="EMBL" id="QENY01000012">
    <property type="protein sequence ID" value="PVX53480.1"/>
    <property type="molecule type" value="Genomic_DNA"/>
</dbReference>
<dbReference type="AlphaFoldDB" id="A0A2U0U751"/>
<comment type="caution">
    <text evidence="3">The sequence shown here is derived from an EMBL/GenBank/DDBJ whole genome shotgun (WGS) entry which is preliminary data.</text>
</comment>
<dbReference type="Gene3D" id="2.60.40.4070">
    <property type="match status" value="1"/>
</dbReference>
<name>A0A2U0U751_9BACT</name>
<evidence type="ECO:0000313" key="3">
    <source>
        <dbReference type="EMBL" id="PVX53480.1"/>
    </source>
</evidence>
<evidence type="ECO:0000256" key="1">
    <source>
        <dbReference type="ARBA" id="ARBA00022729"/>
    </source>
</evidence>
<dbReference type="Gene3D" id="3.40.50.10390">
    <property type="entry name" value="Gingipain r, domain 1"/>
    <property type="match status" value="1"/>
</dbReference>
<evidence type="ECO:0000313" key="4">
    <source>
        <dbReference type="Proteomes" id="UP000245870"/>
    </source>
</evidence>
<keyword evidence="4" id="KW-1185">Reference proteome</keyword>
<dbReference type="Gene3D" id="3.40.50.1460">
    <property type="match status" value="1"/>
</dbReference>
<dbReference type="InterPro" id="IPR001769">
    <property type="entry name" value="Gingipain"/>
</dbReference>
<dbReference type="InterPro" id="IPR029031">
    <property type="entry name" value="Gingipain_N_sf"/>
</dbReference>
<proteinExistence type="predicted"/>
<dbReference type="NCBIfam" id="NF033707">
    <property type="entry name" value="T9SS_sortase"/>
    <property type="match status" value="1"/>
</dbReference>
<dbReference type="Proteomes" id="UP000245870">
    <property type="component" value="Unassembled WGS sequence"/>
</dbReference>
<organism evidence="3 4">
    <name type="scientific">Hallella colorans</name>
    <dbReference type="NCBI Taxonomy" id="1703337"/>
    <lineage>
        <taxon>Bacteria</taxon>
        <taxon>Pseudomonadati</taxon>
        <taxon>Bacteroidota</taxon>
        <taxon>Bacteroidia</taxon>
        <taxon>Bacteroidales</taxon>
        <taxon>Prevotellaceae</taxon>
        <taxon>Hallella</taxon>
    </lineage>
</organism>
<dbReference type="Pfam" id="PF01364">
    <property type="entry name" value="Peptidase_C25"/>
    <property type="match status" value="1"/>
</dbReference>
<accession>A0A2U0U751</accession>
<dbReference type="InterPro" id="IPR029030">
    <property type="entry name" value="Caspase-like_dom_sf"/>
</dbReference>
<dbReference type="CDD" id="cd02258">
    <property type="entry name" value="Peptidase_C25_N"/>
    <property type="match status" value="1"/>
</dbReference>